<dbReference type="PANTHER" id="PTHR34820:SF4">
    <property type="entry name" value="INNER MEMBRANE PROTEIN YEBZ"/>
    <property type="match status" value="1"/>
</dbReference>
<evidence type="ECO:0000256" key="7">
    <source>
        <dbReference type="ARBA" id="ARBA00023008"/>
    </source>
</evidence>
<evidence type="ECO:0000256" key="4">
    <source>
        <dbReference type="ARBA" id="ARBA00022723"/>
    </source>
</evidence>
<dbReference type="InterPro" id="IPR008457">
    <property type="entry name" value="Cu-R_CopD_dom"/>
</dbReference>
<organism evidence="12 13">
    <name type="scientific">Cryobacterium mannosilyticum</name>
    <dbReference type="NCBI Taxonomy" id="1259190"/>
    <lineage>
        <taxon>Bacteria</taxon>
        <taxon>Bacillati</taxon>
        <taxon>Actinomycetota</taxon>
        <taxon>Actinomycetes</taxon>
        <taxon>Micrococcales</taxon>
        <taxon>Microbacteriaceae</taxon>
        <taxon>Cryobacterium</taxon>
    </lineage>
</organism>
<accession>A0A4R8W745</accession>
<keyword evidence="8 9" id="KW-0472">Membrane</keyword>
<feature type="transmembrane region" description="Helical" evidence="9">
    <location>
        <begin position="234"/>
        <end position="252"/>
    </location>
</feature>
<feature type="transmembrane region" description="Helical" evidence="9">
    <location>
        <begin position="293"/>
        <end position="320"/>
    </location>
</feature>
<keyword evidence="3 9" id="KW-0812">Transmembrane</keyword>
<keyword evidence="2" id="KW-1003">Cell membrane</keyword>
<feature type="transmembrane region" description="Helical" evidence="9">
    <location>
        <begin position="150"/>
        <end position="168"/>
    </location>
</feature>
<comment type="subcellular location">
    <subcellularLocation>
        <location evidence="1">Cell membrane</location>
        <topology evidence="1">Multi-pass membrane protein</topology>
    </subcellularLocation>
</comment>
<evidence type="ECO:0000256" key="3">
    <source>
        <dbReference type="ARBA" id="ARBA00022692"/>
    </source>
</evidence>
<evidence type="ECO:0000259" key="10">
    <source>
        <dbReference type="Pfam" id="PF04234"/>
    </source>
</evidence>
<evidence type="ECO:0000256" key="9">
    <source>
        <dbReference type="SAM" id="Phobius"/>
    </source>
</evidence>
<feature type="domain" description="Copper resistance protein D" evidence="11">
    <location>
        <begin position="337"/>
        <end position="447"/>
    </location>
</feature>
<dbReference type="Pfam" id="PF04234">
    <property type="entry name" value="CopC"/>
    <property type="match status" value="1"/>
</dbReference>
<dbReference type="GO" id="GO:0005886">
    <property type="term" value="C:plasma membrane"/>
    <property type="evidence" value="ECO:0007669"/>
    <property type="project" value="UniProtKB-SubCell"/>
</dbReference>
<keyword evidence="4" id="KW-0479">Metal-binding</keyword>
<comment type="caution">
    <text evidence="12">The sequence shown here is derived from an EMBL/GenBank/DDBJ whole genome shotgun (WGS) entry which is preliminary data.</text>
</comment>
<dbReference type="InterPro" id="IPR032694">
    <property type="entry name" value="CopC/D"/>
</dbReference>
<feature type="transmembrane region" description="Helical" evidence="9">
    <location>
        <begin position="340"/>
        <end position="358"/>
    </location>
</feature>
<feature type="transmembrane region" description="Helical" evidence="9">
    <location>
        <begin position="264"/>
        <end position="281"/>
    </location>
</feature>
<gene>
    <name evidence="12" type="ORF">E3O32_12275</name>
</gene>
<keyword evidence="13" id="KW-1185">Reference proteome</keyword>
<feature type="transmembrane region" description="Helical" evidence="9">
    <location>
        <begin position="578"/>
        <end position="599"/>
    </location>
</feature>
<keyword evidence="7" id="KW-0186">Copper</keyword>
<evidence type="ECO:0000256" key="1">
    <source>
        <dbReference type="ARBA" id="ARBA00004651"/>
    </source>
</evidence>
<sequence>MTRGWLRVGSRVTAILLAAFVVLLFGASPAWAHGGLERSDPPNGGVVAIGRSALTLWFTEPIAESASTFELQTSNGVRVDVTASVSDTDGGGIVRIGTQPLAKATYLLNWKVFSTEDGHSTSGSLLFGAGTRPGAVASAAADAPDPPGLILRWLDLSAIMLAIGALAVSGRVFDSMGEIGNTLRRRALVIGALAVCVAVVTGAITPFLLTQRGGSSLGLWFDATWATLTGTPWGHLWLAREIAIVIAAAALVRATRPGGAGGRVQIAAVALAAVVCLEAWAGHASTLPSRSALAALASASHLVAAGVWAGGLTVLAICLIPVMRHHPDLRGRILASAWRAFSPMAAIATVVLLATGLYEAGRHIPDLRSVASTVYGGAVAGKVALIAVALTLAVINTLLVNPRLAARVGRFLGRPVGWPPVSLRRFTIVVATEILVLVIAVGAASVLTSVPTAREIATATRQTVLHTATVDGLFVTFEQLPAGPDQSRLIVRARSIVKLEQAPVNGVSVTLAAPSGTTTDVLLKGIEPGRYEAEIARPATGAWKATVALQRDGLPAAVTQVGWTVSAASSDGARPLEIVTSGLAVLLLAAMLGTVGLTLRRKTETVRPTSLIPEFALRGNRGSRS</sequence>
<dbReference type="PANTHER" id="PTHR34820">
    <property type="entry name" value="INNER MEMBRANE PROTEIN YEBZ"/>
    <property type="match status" value="1"/>
</dbReference>
<dbReference type="Proteomes" id="UP000297643">
    <property type="component" value="Unassembled WGS sequence"/>
</dbReference>
<dbReference type="AlphaFoldDB" id="A0A4R8W745"/>
<dbReference type="Gene3D" id="2.60.40.1220">
    <property type="match status" value="1"/>
</dbReference>
<dbReference type="GO" id="GO:0042597">
    <property type="term" value="C:periplasmic space"/>
    <property type="evidence" value="ECO:0007669"/>
    <property type="project" value="InterPro"/>
</dbReference>
<name>A0A4R8W745_9MICO</name>
<dbReference type="InterPro" id="IPR007348">
    <property type="entry name" value="CopC_dom"/>
</dbReference>
<keyword evidence="5" id="KW-0732">Signal</keyword>
<dbReference type="Pfam" id="PF05425">
    <property type="entry name" value="CopD"/>
    <property type="match status" value="1"/>
</dbReference>
<dbReference type="EMBL" id="SOFM01000038">
    <property type="protein sequence ID" value="TFC02003.1"/>
    <property type="molecule type" value="Genomic_DNA"/>
</dbReference>
<dbReference type="GO" id="GO:0005507">
    <property type="term" value="F:copper ion binding"/>
    <property type="evidence" value="ECO:0007669"/>
    <property type="project" value="InterPro"/>
</dbReference>
<evidence type="ECO:0000256" key="5">
    <source>
        <dbReference type="ARBA" id="ARBA00022729"/>
    </source>
</evidence>
<dbReference type="GO" id="GO:0006825">
    <property type="term" value="P:copper ion transport"/>
    <property type="evidence" value="ECO:0007669"/>
    <property type="project" value="InterPro"/>
</dbReference>
<dbReference type="SUPFAM" id="SSF81296">
    <property type="entry name" value="E set domains"/>
    <property type="match status" value="1"/>
</dbReference>
<protein>
    <recommendedName>
        <fullName evidence="14">Copper resistance protein CopC</fullName>
    </recommendedName>
</protein>
<evidence type="ECO:0000256" key="8">
    <source>
        <dbReference type="ARBA" id="ARBA00023136"/>
    </source>
</evidence>
<evidence type="ECO:0000256" key="6">
    <source>
        <dbReference type="ARBA" id="ARBA00022989"/>
    </source>
</evidence>
<dbReference type="InterPro" id="IPR014756">
    <property type="entry name" value="Ig_E-set"/>
</dbReference>
<dbReference type="GO" id="GO:0046688">
    <property type="term" value="P:response to copper ion"/>
    <property type="evidence" value="ECO:0007669"/>
    <property type="project" value="InterPro"/>
</dbReference>
<evidence type="ECO:0000313" key="12">
    <source>
        <dbReference type="EMBL" id="TFC02003.1"/>
    </source>
</evidence>
<feature type="transmembrane region" description="Helical" evidence="9">
    <location>
        <begin position="426"/>
        <end position="447"/>
    </location>
</feature>
<keyword evidence="6 9" id="KW-1133">Transmembrane helix</keyword>
<proteinExistence type="predicted"/>
<evidence type="ECO:0000313" key="13">
    <source>
        <dbReference type="Proteomes" id="UP000297643"/>
    </source>
</evidence>
<evidence type="ECO:0000256" key="2">
    <source>
        <dbReference type="ARBA" id="ARBA00022475"/>
    </source>
</evidence>
<evidence type="ECO:0000259" key="11">
    <source>
        <dbReference type="Pfam" id="PF05425"/>
    </source>
</evidence>
<feature type="transmembrane region" description="Helical" evidence="9">
    <location>
        <begin position="188"/>
        <end position="209"/>
    </location>
</feature>
<evidence type="ECO:0008006" key="14">
    <source>
        <dbReference type="Google" id="ProtNLM"/>
    </source>
</evidence>
<feature type="transmembrane region" description="Helical" evidence="9">
    <location>
        <begin position="378"/>
        <end position="400"/>
    </location>
</feature>
<dbReference type="InterPro" id="IPR014755">
    <property type="entry name" value="Cu-Rt/internalin_Ig-like"/>
</dbReference>
<feature type="domain" description="CopC" evidence="10">
    <location>
        <begin position="33"/>
        <end position="127"/>
    </location>
</feature>
<reference evidence="12 13" key="1">
    <citation type="submission" date="2019-03" db="EMBL/GenBank/DDBJ databases">
        <title>Genomics of glacier-inhabiting Cryobacterium strains.</title>
        <authorList>
            <person name="Liu Q."/>
            <person name="Xin Y.-H."/>
        </authorList>
    </citation>
    <scope>NUCLEOTIDE SEQUENCE [LARGE SCALE GENOMIC DNA]</scope>
    <source>
        <strain evidence="12 13">RHLT2-21</strain>
    </source>
</reference>